<dbReference type="SUPFAM" id="SSF52540">
    <property type="entry name" value="P-loop containing nucleoside triphosphate hydrolases"/>
    <property type="match status" value="1"/>
</dbReference>
<evidence type="ECO:0000313" key="2">
    <source>
        <dbReference type="EMBL" id="MFD1571272.1"/>
    </source>
</evidence>
<dbReference type="Proteomes" id="UP001597185">
    <property type="component" value="Unassembled WGS sequence"/>
</dbReference>
<feature type="compositionally biased region" description="Basic and acidic residues" evidence="1">
    <location>
        <begin position="705"/>
        <end position="735"/>
    </location>
</feature>
<dbReference type="Gene3D" id="1.10.8.730">
    <property type="match status" value="1"/>
</dbReference>
<dbReference type="PANTHER" id="PTHR30121:SF6">
    <property type="entry name" value="SLR6007 PROTEIN"/>
    <property type="match status" value="1"/>
</dbReference>
<dbReference type="InterPro" id="IPR051162">
    <property type="entry name" value="T4SS_component"/>
</dbReference>
<dbReference type="InterPro" id="IPR027417">
    <property type="entry name" value="P-loop_NTPase"/>
</dbReference>
<evidence type="ECO:0000256" key="1">
    <source>
        <dbReference type="SAM" id="MobiDB-lite"/>
    </source>
</evidence>
<comment type="caution">
    <text evidence="2">The sequence shown here is derived from an EMBL/GenBank/DDBJ whole genome shotgun (WGS) entry which is preliminary data.</text>
</comment>
<sequence>MRNLVLQAGGGALDPVTEWLQNLTAVEGAALALVLGIGLGLGSKHLWDRFTTDDEPTVDFSDILDEETLEDGEAERQLLDDISESHKTVTAPGAIEWGTRAARVGEQWTTTLYIANYADYPNDGYLSDLFELTDVEFDLTAHISPKNQERARNELQDIADDLQVDADLEQSIRSAYLQERANEAAATYTAVENGANVFDQGMFITVRADEKDALRDAVQTVKSALRDDPANLTPKTAICRQDLALQSAAPIGDNEFGRTSIALGGAVGALLSSPHNATILEEGGVEFGIHKDNQSPVVIDPFSRDNGYAMFTVGDTGSGKSFSSKQNFIRSIEQSKDRIGIILEPLNNWAGVSEALDAKRITVGGTLGLNPLEIRETPDHVQRAMGEDASPFNEKLDDAMSFLTNFFALRGISLGDRRTTLELGLKRAYKRQGITDDITTHTNPSPTIRDMMDVFEDMIDDPEEFVVRSDEEAGKIKEDATWLLDQLRPFEDDGRHGNLGQESDFDIRDEKVVYLDLAQQEGSVDSSTALTMQLLISLVYERAKVSDKEVVFYIDEARYIMQDAASLAFLETVFRHHRHHDLSIRLVTQTVDEFFEHAESEAILDQCAVKQFHRLDGMDKAWADEFGLNYAQMRFVQDAVPGNEDAGFAEALVGVDGEWRGIQVEAMPKEKQVIDFEPTEQRRTSLPGTGEDAVDTDVQAFQDDLEARATDNEETAPERLPAESDGGSKESDTNV</sequence>
<evidence type="ECO:0000313" key="3">
    <source>
        <dbReference type="Proteomes" id="UP001597185"/>
    </source>
</evidence>
<protein>
    <submittedName>
        <fullName evidence="2">VirB4 family type IV secretion system protein</fullName>
    </submittedName>
</protein>
<gene>
    <name evidence="2" type="ORF">ACFR9T_11845</name>
</gene>
<dbReference type="RefSeq" id="WP_256419003.1">
    <property type="nucleotide sequence ID" value="NZ_JANHDL010000011.1"/>
</dbReference>
<name>A0ABD6C1I8_9EURY</name>
<dbReference type="EMBL" id="JBHUDB010000010">
    <property type="protein sequence ID" value="MFD1571272.1"/>
    <property type="molecule type" value="Genomic_DNA"/>
</dbReference>
<dbReference type="Gene3D" id="3.40.50.300">
    <property type="entry name" value="P-loop containing nucleotide triphosphate hydrolases"/>
    <property type="match status" value="1"/>
</dbReference>
<reference evidence="2 3" key="1">
    <citation type="journal article" date="2019" name="Int. J. Syst. Evol. Microbiol.">
        <title>The Global Catalogue of Microorganisms (GCM) 10K type strain sequencing project: providing services to taxonomists for standard genome sequencing and annotation.</title>
        <authorList>
            <consortium name="The Broad Institute Genomics Platform"/>
            <consortium name="The Broad Institute Genome Sequencing Center for Infectious Disease"/>
            <person name="Wu L."/>
            <person name="Ma J."/>
        </authorList>
    </citation>
    <scope>NUCLEOTIDE SEQUENCE [LARGE SCALE GENOMIC DNA]</scope>
    <source>
        <strain evidence="2 3">CGMCC 1.12689</strain>
    </source>
</reference>
<organism evidence="2 3">
    <name type="scientific">Halorubrum laminariae</name>
    <dbReference type="NCBI Taxonomy" id="1433523"/>
    <lineage>
        <taxon>Archaea</taxon>
        <taxon>Methanobacteriati</taxon>
        <taxon>Methanobacteriota</taxon>
        <taxon>Stenosarchaea group</taxon>
        <taxon>Halobacteria</taxon>
        <taxon>Halobacteriales</taxon>
        <taxon>Haloferacaceae</taxon>
        <taxon>Halorubrum</taxon>
    </lineage>
</organism>
<feature type="region of interest" description="Disordered" evidence="1">
    <location>
        <begin position="678"/>
        <end position="735"/>
    </location>
</feature>
<accession>A0ABD6C1I8</accession>
<proteinExistence type="predicted"/>
<dbReference type="AlphaFoldDB" id="A0ABD6C1I8"/>
<dbReference type="PANTHER" id="PTHR30121">
    <property type="entry name" value="UNCHARACTERIZED PROTEIN YJGR-RELATED"/>
    <property type="match status" value="1"/>
</dbReference>
<keyword evidence="3" id="KW-1185">Reference proteome</keyword>